<evidence type="ECO:0000313" key="2">
    <source>
        <dbReference type="Proteomes" id="UP001221142"/>
    </source>
</evidence>
<keyword evidence="2" id="KW-1185">Reference proteome</keyword>
<comment type="caution">
    <text evidence="1">The sequence shown here is derived from an EMBL/GenBank/DDBJ whole genome shotgun (WGS) entry which is preliminary data.</text>
</comment>
<dbReference type="AlphaFoldDB" id="A0AAD7CGK2"/>
<dbReference type="Gene3D" id="3.80.10.10">
    <property type="entry name" value="Ribonuclease Inhibitor"/>
    <property type="match status" value="1"/>
</dbReference>
<dbReference type="Proteomes" id="UP001221142">
    <property type="component" value="Unassembled WGS sequence"/>
</dbReference>
<organism evidence="1 2">
    <name type="scientific">Roridomyces roridus</name>
    <dbReference type="NCBI Taxonomy" id="1738132"/>
    <lineage>
        <taxon>Eukaryota</taxon>
        <taxon>Fungi</taxon>
        <taxon>Dikarya</taxon>
        <taxon>Basidiomycota</taxon>
        <taxon>Agaricomycotina</taxon>
        <taxon>Agaricomycetes</taxon>
        <taxon>Agaricomycetidae</taxon>
        <taxon>Agaricales</taxon>
        <taxon>Marasmiineae</taxon>
        <taxon>Mycenaceae</taxon>
        <taxon>Roridomyces</taxon>
    </lineage>
</organism>
<reference evidence="1" key="1">
    <citation type="submission" date="2023-03" db="EMBL/GenBank/DDBJ databases">
        <title>Massive genome expansion in bonnet fungi (Mycena s.s.) driven by repeated elements and novel gene families across ecological guilds.</title>
        <authorList>
            <consortium name="Lawrence Berkeley National Laboratory"/>
            <person name="Harder C.B."/>
            <person name="Miyauchi S."/>
            <person name="Viragh M."/>
            <person name="Kuo A."/>
            <person name="Thoen E."/>
            <person name="Andreopoulos B."/>
            <person name="Lu D."/>
            <person name="Skrede I."/>
            <person name="Drula E."/>
            <person name="Henrissat B."/>
            <person name="Morin E."/>
            <person name="Kohler A."/>
            <person name="Barry K."/>
            <person name="LaButti K."/>
            <person name="Morin E."/>
            <person name="Salamov A."/>
            <person name="Lipzen A."/>
            <person name="Mereny Z."/>
            <person name="Hegedus B."/>
            <person name="Baldrian P."/>
            <person name="Stursova M."/>
            <person name="Weitz H."/>
            <person name="Taylor A."/>
            <person name="Grigoriev I.V."/>
            <person name="Nagy L.G."/>
            <person name="Martin F."/>
            <person name="Kauserud H."/>
        </authorList>
    </citation>
    <scope>NUCLEOTIDE SEQUENCE</scope>
    <source>
        <strain evidence="1">9284</strain>
    </source>
</reference>
<evidence type="ECO:0000313" key="1">
    <source>
        <dbReference type="EMBL" id="KAJ7647947.1"/>
    </source>
</evidence>
<dbReference type="InterPro" id="IPR032675">
    <property type="entry name" value="LRR_dom_sf"/>
</dbReference>
<dbReference type="EMBL" id="JARKIF010000002">
    <property type="protein sequence ID" value="KAJ7647947.1"/>
    <property type="molecule type" value="Genomic_DNA"/>
</dbReference>
<sequence>MHPALAVAELVELVCENLKEPEGDNLFGCLGTLASLAVTSRAFQEPALDALWSSHSGIHNIIKCLPSHLWEVRADTPILASFTRFTVHIIGPIEADDWNIALSYSRRIKRLFVGIPDGVRFPDVTVFGTTIATLPSSQRLCPNLRFLDWGVEAETHLPYMNLFLSPRIKDISITISRFDIPIPSDLALQSVEKLRVLCPNAEGSEAYILCRSACDIIEQLDRIERLCVPNLDGEALQHLSSLQSLKVLNLDYGKVPFLSNGETPLCPGFSALRRVHFSRALPDFVVNFLKLQSSGCVITEFITSLVPGHTEEEERMWTVFAAMNTHLPSTSLKKVVVSMATERLPGSSYVYMPLHVGNINDLIPLFSFHNLTTAHLTLPVVSQIDDAMAIDMAVSWPKLKELVLMEPSVPRNMIRRQPPPPRMTLNALLAFATHCRDLERLALQVDGAAPISAPIDNHFPEPQLALRKFHVGLSRIGSDVDSVAQLLGRLFSKLSSIQFTGDGFGLGASEDAWMSRAGWKTVQKLLWERKHV</sequence>
<gene>
    <name evidence="1" type="ORF">FB45DRAFT_211567</name>
</gene>
<evidence type="ECO:0008006" key="3">
    <source>
        <dbReference type="Google" id="ProtNLM"/>
    </source>
</evidence>
<name>A0AAD7CGK2_9AGAR</name>
<protein>
    <recommendedName>
        <fullName evidence="3">F-box domain-containing protein</fullName>
    </recommendedName>
</protein>
<dbReference type="SUPFAM" id="SSF52047">
    <property type="entry name" value="RNI-like"/>
    <property type="match status" value="1"/>
</dbReference>
<proteinExistence type="predicted"/>
<accession>A0AAD7CGK2</accession>